<feature type="compositionally biased region" description="Basic residues" evidence="6">
    <location>
        <begin position="1"/>
        <end position="12"/>
    </location>
</feature>
<dbReference type="Pfam" id="PF06870">
    <property type="entry name" value="RNA_pol_I_A49"/>
    <property type="match status" value="1"/>
</dbReference>
<dbReference type="GO" id="GO:0005730">
    <property type="term" value="C:nucleolus"/>
    <property type="evidence" value="ECO:0007669"/>
    <property type="project" value="UniProtKB-SubCell"/>
</dbReference>
<evidence type="ECO:0008006" key="9">
    <source>
        <dbReference type="Google" id="ProtNLM"/>
    </source>
</evidence>
<evidence type="ECO:0000256" key="1">
    <source>
        <dbReference type="ARBA" id="ARBA00004604"/>
    </source>
</evidence>
<dbReference type="PANTHER" id="PTHR14440">
    <property type="entry name" value="DNA-DIRECTED RNA POLYMERASE I SUBUNIT RPA49"/>
    <property type="match status" value="1"/>
</dbReference>
<proteinExistence type="inferred from homology"/>
<feature type="compositionally biased region" description="Basic and acidic residues" evidence="6">
    <location>
        <begin position="13"/>
        <end position="24"/>
    </location>
</feature>
<evidence type="ECO:0000256" key="6">
    <source>
        <dbReference type="SAM" id="MobiDB-lite"/>
    </source>
</evidence>
<reference evidence="8" key="1">
    <citation type="journal article" date="2024" name="IScience">
        <title>Strigolactones Initiate the Formation of Haustorium-like Structures in Castilleja.</title>
        <authorList>
            <person name="Buerger M."/>
            <person name="Peterson D."/>
            <person name="Chory J."/>
        </authorList>
    </citation>
    <scope>NUCLEOTIDE SEQUENCE [LARGE SCALE GENOMIC DNA]</scope>
</reference>
<comment type="subcellular location">
    <subcellularLocation>
        <location evidence="1">Nucleus</location>
        <location evidence="1">Nucleolus</location>
    </subcellularLocation>
</comment>
<sequence>MAKSKEKKRKSEVKKESENVEKVENMGTLDVTIKEISDRPDTKTSPVIGYFPSGYDPLKNSNDPESESEPNASVKVYRSVNSRNPSNPRMQVVVGPSGSLVNFVGTNYSGEATTPQLCNYALGVLDKETGVLKMVPIAANRIFRLDPKVGGIEEAENEPVDGEKEEITKEEKDKIFRNLTFIYSTKQNFKRDVTRENVRQTEEPGMEGNMEQKLKGIEINTEAIEAIAYTANQHNIPPYDVEATSPEMAYPLDKIILKGDWNYLVDIFELVEAGSDLSSDVYPSFVCNRARKIGNIEDESKRRRMAGILSYMTHLIKYKDRHSMDGVSSSRRHKLPSILAQKFSSMFNTTKENRIPDDKQNLLISYVLVLSLFADDFRSDMSDIAKDLRINSLALRPRYEYLGCKLVRDKKDKKVLLATLPVPLKFQKPNKKRRQK</sequence>
<dbReference type="EMBL" id="JAVIJP010000081">
    <property type="protein sequence ID" value="KAL3618217.1"/>
    <property type="molecule type" value="Genomic_DNA"/>
</dbReference>
<comment type="caution">
    <text evidence="7">The sequence shown here is derived from an EMBL/GenBank/DDBJ whole genome shotgun (WGS) entry which is preliminary data.</text>
</comment>
<gene>
    <name evidence="7" type="ORF">CASFOL_038538</name>
</gene>
<keyword evidence="3" id="KW-0240">DNA-directed RNA polymerase</keyword>
<evidence type="ECO:0000256" key="5">
    <source>
        <dbReference type="ARBA" id="ARBA00023242"/>
    </source>
</evidence>
<organism evidence="7 8">
    <name type="scientific">Castilleja foliolosa</name>
    <dbReference type="NCBI Taxonomy" id="1961234"/>
    <lineage>
        <taxon>Eukaryota</taxon>
        <taxon>Viridiplantae</taxon>
        <taxon>Streptophyta</taxon>
        <taxon>Embryophyta</taxon>
        <taxon>Tracheophyta</taxon>
        <taxon>Spermatophyta</taxon>
        <taxon>Magnoliopsida</taxon>
        <taxon>eudicotyledons</taxon>
        <taxon>Gunneridae</taxon>
        <taxon>Pentapetalae</taxon>
        <taxon>asterids</taxon>
        <taxon>lamiids</taxon>
        <taxon>Lamiales</taxon>
        <taxon>Orobanchaceae</taxon>
        <taxon>Pedicularideae</taxon>
        <taxon>Castillejinae</taxon>
        <taxon>Castilleja</taxon>
    </lineage>
</organism>
<dbReference type="InterPro" id="IPR009668">
    <property type="entry name" value="RNA_pol-assoc_fac_A49-like"/>
</dbReference>
<protein>
    <recommendedName>
        <fullName evidence="9">DNA-directed RNA polymerase I subunit rpa49</fullName>
    </recommendedName>
</protein>
<keyword evidence="5" id="KW-0539">Nucleus</keyword>
<feature type="region of interest" description="Disordered" evidence="6">
    <location>
        <begin position="1"/>
        <end position="73"/>
    </location>
</feature>
<evidence type="ECO:0000313" key="8">
    <source>
        <dbReference type="Proteomes" id="UP001632038"/>
    </source>
</evidence>
<evidence type="ECO:0000256" key="3">
    <source>
        <dbReference type="ARBA" id="ARBA00022478"/>
    </source>
</evidence>
<keyword evidence="8" id="KW-1185">Reference proteome</keyword>
<evidence type="ECO:0000313" key="7">
    <source>
        <dbReference type="EMBL" id="KAL3618217.1"/>
    </source>
</evidence>
<evidence type="ECO:0000256" key="2">
    <source>
        <dbReference type="ARBA" id="ARBA00009430"/>
    </source>
</evidence>
<dbReference type="Proteomes" id="UP001632038">
    <property type="component" value="Unassembled WGS sequence"/>
</dbReference>
<name>A0ABD3BLR6_9LAMI</name>
<comment type="similarity">
    <text evidence="2">Belongs to the eukaryotic RPA49/POLR1E RNA polymerase subunit family.</text>
</comment>
<dbReference type="GO" id="GO:0000428">
    <property type="term" value="C:DNA-directed RNA polymerase complex"/>
    <property type="evidence" value="ECO:0007669"/>
    <property type="project" value="UniProtKB-KW"/>
</dbReference>
<accession>A0ABD3BLR6</accession>
<evidence type="ECO:0000256" key="4">
    <source>
        <dbReference type="ARBA" id="ARBA00023163"/>
    </source>
</evidence>
<dbReference type="AlphaFoldDB" id="A0ABD3BLR6"/>
<feature type="compositionally biased region" description="Basic and acidic residues" evidence="6">
    <location>
        <begin position="32"/>
        <end position="42"/>
    </location>
</feature>
<keyword evidence="4" id="KW-0804">Transcription</keyword>